<keyword evidence="5" id="KW-1185">Reference proteome</keyword>
<dbReference type="KEGG" id="cate:C2869_08950"/>
<evidence type="ECO:0000259" key="2">
    <source>
        <dbReference type="Pfam" id="PF01205"/>
    </source>
</evidence>
<dbReference type="InterPro" id="IPR001498">
    <property type="entry name" value="Impact_N"/>
</dbReference>
<protein>
    <submittedName>
        <fullName evidence="4">YigZ family protein</fullName>
    </submittedName>
</protein>
<dbReference type="InterPro" id="IPR015269">
    <property type="entry name" value="UPF0029_Impact_C"/>
</dbReference>
<dbReference type="SUPFAM" id="SSF54211">
    <property type="entry name" value="Ribosomal protein S5 domain 2-like"/>
    <property type="match status" value="1"/>
</dbReference>
<dbReference type="EMBL" id="CP026604">
    <property type="protein sequence ID" value="AWB66549.1"/>
    <property type="molecule type" value="Genomic_DNA"/>
</dbReference>
<organism evidence="4 5">
    <name type="scientific">Saccharobesus litoralis</name>
    <dbReference type="NCBI Taxonomy" id="2172099"/>
    <lineage>
        <taxon>Bacteria</taxon>
        <taxon>Pseudomonadati</taxon>
        <taxon>Pseudomonadota</taxon>
        <taxon>Gammaproteobacteria</taxon>
        <taxon>Alteromonadales</taxon>
        <taxon>Alteromonadaceae</taxon>
        <taxon>Saccharobesus</taxon>
    </lineage>
</organism>
<accession>A0A2S0VQS8</accession>
<comment type="similarity">
    <text evidence="1">Belongs to the IMPACT family.</text>
</comment>
<evidence type="ECO:0000313" key="5">
    <source>
        <dbReference type="Proteomes" id="UP000244441"/>
    </source>
</evidence>
<dbReference type="GO" id="GO:0043168">
    <property type="term" value="F:anion binding"/>
    <property type="evidence" value="ECO:0007669"/>
    <property type="project" value="UniProtKB-ARBA"/>
</dbReference>
<dbReference type="PANTHER" id="PTHR16301">
    <property type="entry name" value="IMPACT-RELATED"/>
    <property type="match status" value="1"/>
</dbReference>
<gene>
    <name evidence="4" type="ORF">C2869_08950</name>
</gene>
<dbReference type="InterPro" id="IPR020568">
    <property type="entry name" value="Ribosomal_Su5_D2-typ_SF"/>
</dbReference>
<dbReference type="InterPro" id="IPR023582">
    <property type="entry name" value="Impact"/>
</dbReference>
<dbReference type="NCBIfam" id="TIGR00257">
    <property type="entry name" value="IMPACT_YIGZ"/>
    <property type="match status" value="1"/>
</dbReference>
<dbReference type="GO" id="GO:0006446">
    <property type="term" value="P:regulation of translational initiation"/>
    <property type="evidence" value="ECO:0007669"/>
    <property type="project" value="TreeGrafter"/>
</dbReference>
<evidence type="ECO:0000256" key="1">
    <source>
        <dbReference type="ARBA" id="ARBA00007665"/>
    </source>
</evidence>
<evidence type="ECO:0000259" key="3">
    <source>
        <dbReference type="Pfam" id="PF09186"/>
    </source>
</evidence>
<dbReference type="Gene3D" id="3.30.70.240">
    <property type="match status" value="1"/>
</dbReference>
<reference evidence="4 5" key="1">
    <citation type="submission" date="2018-01" db="EMBL/GenBank/DDBJ databases">
        <title>Genome sequence of a Cantenovulum-like bacteria.</title>
        <authorList>
            <person name="Tan W.R."/>
            <person name="Lau N.-S."/>
            <person name="Go F."/>
            <person name="Amirul A.-A.A."/>
        </authorList>
    </citation>
    <scope>NUCLEOTIDE SEQUENCE [LARGE SCALE GENOMIC DNA]</scope>
    <source>
        <strain evidence="4 5">CCB-QB4</strain>
    </source>
</reference>
<dbReference type="InterPro" id="IPR035647">
    <property type="entry name" value="EFG_III/V"/>
</dbReference>
<dbReference type="RefSeq" id="WP_108602612.1">
    <property type="nucleotide sequence ID" value="NZ_CP026604.1"/>
</dbReference>
<dbReference type="Pfam" id="PF09186">
    <property type="entry name" value="DUF1949"/>
    <property type="match status" value="1"/>
</dbReference>
<dbReference type="InterPro" id="IPR015796">
    <property type="entry name" value="Impact_YigZ-like"/>
</dbReference>
<dbReference type="PANTHER" id="PTHR16301:SF20">
    <property type="entry name" value="IMPACT FAMILY MEMBER YIGZ"/>
    <property type="match status" value="1"/>
</dbReference>
<sequence length="201" mass="22017">MSQYLVPAATCEVEETIKKSRFITRLIPVQNSQQAKQIIAEIKQEFKDARHHCSAFVAGAPHDSNQYGFSDDGEPSGTAGKPMLAVLQGSGLGHVLAVVVRYSGGIKLGTGGLVKAYGGGVKQALEVLQTQLKVEKQIFTLDCSYSQWEQIQYWLAQEDGEIVNAEYTQSVQLQLALSVTNSENLNTRLRDMQLSLKALKS</sequence>
<proteinExistence type="inferred from homology"/>
<dbReference type="Pfam" id="PF01205">
    <property type="entry name" value="Impact_N"/>
    <property type="match status" value="1"/>
</dbReference>
<dbReference type="AlphaFoldDB" id="A0A2S0VQS8"/>
<dbReference type="GO" id="GO:0032561">
    <property type="term" value="F:guanyl ribonucleotide binding"/>
    <property type="evidence" value="ECO:0007669"/>
    <property type="project" value="UniProtKB-ARBA"/>
</dbReference>
<dbReference type="InterPro" id="IPR036956">
    <property type="entry name" value="Impact_N_sf"/>
</dbReference>
<dbReference type="SUPFAM" id="SSF54980">
    <property type="entry name" value="EF-G C-terminal domain-like"/>
    <property type="match status" value="1"/>
</dbReference>
<evidence type="ECO:0000313" key="4">
    <source>
        <dbReference type="EMBL" id="AWB66549.1"/>
    </source>
</evidence>
<dbReference type="GO" id="GO:0017111">
    <property type="term" value="F:ribonucleoside triphosphate phosphatase activity"/>
    <property type="evidence" value="ECO:0007669"/>
    <property type="project" value="UniProtKB-ARBA"/>
</dbReference>
<feature type="domain" description="Impact N-terminal" evidence="2">
    <location>
        <begin position="18"/>
        <end position="125"/>
    </location>
</feature>
<dbReference type="Gene3D" id="3.30.230.30">
    <property type="entry name" value="Impact, N-terminal domain"/>
    <property type="match status" value="1"/>
</dbReference>
<name>A0A2S0VQS8_9ALTE</name>
<dbReference type="Proteomes" id="UP000244441">
    <property type="component" value="Chromosome"/>
</dbReference>
<feature type="domain" description="UPF0029" evidence="3">
    <location>
        <begin position="141"/>
        <end position="192"/>
    </location>
</feature>
<dbReference type="GO" id="GO:0005737">
    <property type="term" value="C:cytoplasm"/>
    <property type="evidence" value="ECO:0007669"/>
    <property type="project" value="TreeGrafter"/>
</dbReference>
<dbReference type="OrthoDB" id="9813771at2"/>